<gene>
    <name evidence="5" type="ORF">FEM48_Zijuj10G0166300</name>
</gene>
<feature type="region of interest" description="Disordered" evidence="3">
    <location>
        <begin position="192"/>
        <end position="222"/>
    </location>
</feature>
<keyword evidence="2" id="KW-0677">Repeat</keyword>
<proteinExistence type="predicted"/>
<evidence type="ECO:0000256" key="2">
    <source>
        <dbReference type="ARBA" id="ARBA00022737"/>
    </source>
</evidence>
<dbReference type="Pfam" id="PF20160">
    <property type="entry name" value="C-JID"/>
    <property type="match status" value="1"/>
</dbReference>
<evidence type="ECO:0000313" key="6">
    <source>
        <dbReference type="Proteomes" id="UP000813462"/>
    </source>
</evidence>
<evidence type="ECO:0000256" key="3">
    <source>
        <dbReference type="SAM" id="MobiDB-lite"/>
    </source>
</evidence>
<protein>
    <recommendedName>
        <fullName evidence="4">C-JID domain-containing protein</fullName>
    </recommendedName>
</protein>
<sequence>MHFNNCTHSFTDNGRYSIVCNDLEMTKVSSRIQSNNTAAQKTYTFLKRKFSSILAIKLPENLNTDKNWRGLAVCVAFSVNNDHQTAIHEFEDSDISFGILCHLNTDQGYCSNSVLLFDIVKDEFRWLYVGGFICLASLVVAELNKQSSIEVTIYHECSDATIQNLGAVLLYQRHHDEEEFKQTTNYCMTPLSDNQASVPQPERPQGQCNLKPEDIKGNGVLQ</sequence>
<evidence type="ECO:0000313" key="5">
    <source>
        <dbReference type="EMBL" id="KAH7516733.1"/>
    </source>
</evidence>
<name>A0A978UPI1_ZIZJJ</name>
<dbReference type="AlphaFoldDB" id="A0A978UPI1"/>
<accession>A0A978UPI1</accession>
<reference evidence="5" key="1">
    <citation type="journal article" date="2021" name="Front. Plant Sci.">
        <title>Chromosome-Scale Genome Assembly for Chinese Sour Jujube and Insights Into Its Genome Evolution and Domestication Signature.</title>
        <authorList>
            <person name="Shen L.-Y."/>
            <person name="Luo H."/>
            <person name="Wang X.-L."/>
            <person name="Wang X.-M."/>
            <person name="Qiu X.-J."/>
            <person name="Liu H."/>
            <person name="Zhou S.-S."/>
            <person name="Jia K.-H."/>
            <person name="Nie S."/>
            <person name="Bao Y.-T."/>
            <person name="Zhang R.-G."/>
            <person name="Yun Q.-Z."/>
            <person name="Chai Y.-H."/>
            <person name="Lu J.-Y."/>
            <person name="Li Y."/>
            <person name="Zhao S.-W."/>
            <person name="Mao J.-F."/>
            <person name="Jia S.-G."/>
            <person name="Mao Y.-M."/>
        </authorList>
    </citation>
    <scope>NUCLEOTIDE SEQUENCE</scope>
    <source>
        <strain evidence="5">AT0</strain>
        <tissue evidence="5">Leaf</tissue>
    </source>
</reference>
<dbReference type="EMBL" id="JAEACU010000010">
    <property type="protein sequence ID" value="KAH7516733.1"/>
    <property type="molecule type" value="Genomic_DNA"/>
</dbReference>
<dbReference type="Proteomes" id="UP000813462">
    <property type="component" value="Unassembled WGS sequence"/>
</dbReference>
<feature type="domain" description="C-JID" evidence="4">
    <location>
        <begin position="51"/>
        <end position="173"/>
    </location>
</feature>
<keyword evidence="1" id="KW-0433">Leucine-rich repeat</keyword>
<dbReference type="InterPro" id="IPR045344">
    <property type="entry name" value="C-JID"/>
</dbReference>
<comment type="caution">
    <text evidence="5">The sequence shown here is derived from an EMBL/GenBank/DDBJ whole genome shotgun (WGS) entry which is preliminary data.</text>
</comment>
<evidence type="ECO:0000259" key="4">
    <source>
        <dbReference type="Pfam" id="PF20160"/>
    </source>
</evidence>
<organism evidence="5 6">
    <name type="scientific">Ziziphus jujuba var. spinosa</name>
    <dbReference type="NCBI Taxonomy" id="714518"/>
    <lineage>
        <taxon>Eukaryota</taxon>
        <taxon>Viridiplantae</taxon>
        <taxon>Streptophyta</taxon>
        <taxon>Embryophyta</taxon>
        <taxon>Tracheophyta</taxon>
        <taxon>Spermatophyta</taxon>
        <taxon>Magnoliopsida</taxon>
        <taxon>eudicotyledons</taxon>
        <taxon>Gunneridae</taxon>
        <taxon>Pentapetalae</taxon>
        <taxon>rosids</taxon>
        <taxon>fabids</taxon>
        <taxon>Rosales</taxon>
        <taxon>Rhamnaceae</taxon>
        <taxon>Paliureae</taxon>
        <taxon>Ziziphus</taxon>
    </lineage>
</organism>
<evidence type="ECO:0000256" key="1">
    <source>
        <dbReference type="ARBA" id="ARBA00022614"/>
    </source>
</evidence>